<evidence type="ECO:0000256" key="8">
    <source>
        <dbReference type="ARBA" id="ARBA00023136"/>
    </source>
</evidence>
<feature type="binding site" evidence="10">
    <location>
        <position position="196"/>
    </location>
    <ligand>
        <name>substrate</name>
    </ligand>
</feature>
<sequence length="236" mass="27463">MMPIYFIADLHLSESHPQLTALFQKFIQEKAVHAQAVYILGDLFDFWIGDDENSPLVQTIKQTILSLTERGVACYFIHGNRDFLIGKAFARDTGMTLLPEYAVIDLFGTPTLLCHGDTLCTDDHSYQKFRRTVHQKWLQRLFLLLPLTLRLNIATKIRKQSKQDKQHKTADIMDVNPTFTHETVQRFHTPLLIHGHTHRENIHRNADYTRIVLGDWRDNYASILEVDAKSYRFITL</sequence>
<protein>
    <recommendedName>
        <fullName evidence="10">UDP-2,3-diacylglucosamine hydrolase</fullName>
        <ecNumber evidence="10">3.6.1.54</ecNumber>
    </recommendedName>
    <alternativeName>
        <fullName evidence="10">UDP-2,3-diacylglucosamine diphosphatase</fullName>
    </alternativeName>
</protein>
<dbReference type="GO" id="GO:0009245">
    <property type="term" value="P:lipid A biosynthetic process"/>
    <property type="evidence" value="ECO:0007669"/>
    <property type="project" value="UniProtKB-UniRule"/>
</dbReference>
<comment type="cofactor">
    <cofactor evidence="10">
        <name>Mn(2+)</name>
        <dbReference type="ChEBI" id="CHEBI:29035"/>
    </cofactor>
    <text evidence="10">Binds 2 Mn(2+) ions per subunit in a binuclear metal center.</text>
</comment>
<dbReference type="InterPro" id="IPR029052">
    <property type="entry name" value="Metallo-depent_PP-like"/>
</dbReference>
<feature type="binding site" evidence="10">
    <location>
        <position position="9"/>
    </location>
    <ligand>
        <name>Mn(2+)</name>
        <dbReference type="ChEBI" id="CHEBI:29035"/>
        <label>1</label>
    </ligand>
</feature>
<keyword evidence="2 10" id="KW-0444">Lipid biosynthesis</keyword>
<feature type="binding site" evidence="10">
    <location>
        <position position="80"/>
    </location>
    <ligand>
        <name>Mn(2+)</name>
        <dbReference type="ChEBI" id="CHEBI:29035"/>
        <label>2</label>
    </ligand>
</feature>
<evidence type="ECO:0000256" key="2">
    <source>
        <dbReference type="ARBA" id="ARBA00022516"/>
    </source>
</evidence>
<keyword evidence="1 10" id="KW-1003">Cell membrane</keyword>
<comment type="pathway">
    <text evidence="10">Glycolipid biosynthesis; lipid IV(A) biosynthesis; lipid IV(A) from (3R)-3-hydroxytetradecanoyl-[acyl-carrier-protein] and UDP-N-acetyl-alpha-D-glucosamine: step 4/6.</text>
</comment>
<organism evidence="12 13">
    <name type="scientific">Neisseria subflava</name>
    <dbReference type="NCBI Taxonomy" id="28449"/>
    <lineage>
        <taxon>Bacteria</taxon>
        <taxon>Pseudomonadati</taxon>
        <taxon>Pseudomonadota</taxon>
        <taxon>Betaproteobacteria</taxon>
        <taxon>Neisseriales</taxon>
        <taxon>Neisseriaceae</taxon>
        <taxon>Neisseria</taxon>
    </lineage>
</organism>
<keyword evidence="6 10" id="KW-0378">Hydrolase</keyword>
<name>A0A9X9I6I6_NEISU</name>
<evidence type="ECO:0000313" key="12">
    <source>
        <dbReference type="EMBL" id="UTG76313.1"/>
    </source>
</evidence>
<dbReference type="EMBL" id="CP073118">
    <property type="protein sequence ID" value="UTG76313.1"/>
    <property type="molecule type" value="Genomic_DNA"/>
</dbReference>
<evidence type="ECO:0000256" key="1">
    <source>
        <dbReference type="ARBA" id="ARBA00022475"/>
    </source>
</evidence>
<dbReference type="InterPro" id="IPR043461">
    <property type="entry name" value="LpxH-like"/>
</dbReference>
<dbReference type="GO" id="GO:0019897">
    <property type="term" value="C:extrinsic component of plasma membrane"/>
    <property type="evidence" value="ECO:0007669"/>
    <property type="project" value="UniProtKB-UniRule"/>
</dbReference>
<comment type="catalytic activity">
    <reaction evidence="10">
        <text>UDP-2-N,3-O-bis[(3R)-3-hydroxytetradecanoyl]-alpha-D-glucosamine + H2O = 2-N,3-O-bis[(3R)-3-hydroxytetradecanoyl]-alpha-D-glucosaminyl 1-phosphate + UMP + 2 H(+)</text>
        <dbReference type="Rhea" id="RHEA:25213"/>
        <dbReference type="ChEBI" id="CHEBI:15377"/>
        <dbReference type="ChEBI" id="CHEBI:15378"/>
        <dbReference type="ChEBI" id="CHEBI:57865"/>
        <dbReference type="ChEBI" id="CHEBI:57957"/>
        <dbReference type="ChEBI" id="CHEBI:78847"/>
        <dbReference type="EC" id="3.6.1.54"/>
    </reaction>
</comment>
<keyword evidence="3 10" id="KW-0997">Cell inner membrane</keyword>
<comment type="subcellular location">
    <subcellularLocation>
        <location evidence="10">Cell inner membrane</location>
        <topology evidence="10">Peripheral membrane protein</topology>
        <orientation evidence="10">Cytoplasmic side</orientation>
    </subcellularLocation>
</comment>
<evidence type="ECO:0000313" key="13">
    <source>
        <dbReference type="Proteomes" id="UP001057336"/>
    </source>
</evidence>
<feature type="domain" description="Calcineurin-like phosphoesterase" evidence="11">
    <location>
        <begin position="2"/>
        <end position="199"/>
    </location>
</feature>
<dbReference type="Proteomes" id="UP001057336">
    <property type="component" value="Chromosome"/>
</dbReference>
<feature type="binding site" evidence="10">
    <location>
        <position position="198"/>
    </location>
    <ligand>
        <name>Mn(2+)</name>
        <dbReference type="ChEBI" id="CHEBI:29035"/>
        <label>1</label>
    </ligand>
</feature>
<reference evidence="12" key="1">
    <citation type="submission" date="2021-04" db="EMBL/GenBank/DDBJ databases">
        <title>Characterizing Neisseria spp. as novel respiratory pathobionts in bronchiectasis.</title>
        <authorList>
            <person name="Li L."/>
            <person name="Mac Aogain M."/>
            <person name="Xu T."/>
            <person name="Jaggi T.K."/>
            <person name="Chan L.Y."/>
            <person name="Keir H.R."/>
            <person name="Dicker A.J."/>
            <person name="Qu J."/>
            <person name="Liu Y."/>
            <person name="Chen H.S."/>
            <person name="Koh M.S."/>
            <person name="Ong T.H."/>
            <person name="Lim A.Y.H."/>
            <person name="Abisheganaden J."/>
            <person name="Low T.B."/>
            <person name="Oliver B.G."/>
            <person name="Tan N.S."/>
            <person name="Fang M."/>
            <person name="Chalmers J.D."/>
            <person name="Chotirmall S.H."/>
        </authorList>
    </citation>
    <scope>NUCLEOTIDE SEQUENCE</scope>
    <source>
        <strain evidence="12">CG0073</strain>
    </source>
</reference>
<evidence type="ECO:0000256" key="6">
    <source>
        <dbReference type="ARBA" id="ARBA00022801"/>
    </source>
</evidence>
<evidence type="ECO:0000256" key="5">
    <source>
        <dbReference type="ARBA" id="ARBA00022723"/>
    </source>
</evidence>
<feature type="binding site" evidence="10">
    <location>
        <position position="11"/>
    </location>
    <ligand>
        <name>Mn(2+)</name>
        <dbReference type="ChEBI" id="CHEBI:29035"/>
        <label>1</label>
    </ligand>
</feature>
<evidence type="ECO:0000256" key="9">
    <source>
        <dbReference type="ARBA" id="ARBA00023211"/>
    </source>
</evidence>
<proteinExistence type="inferred from homology"/>
<comment type="similarity">
    <text evidence="10">Belongs to the LpxH family.</text>
</comment>
<dbReference type="PANTHER" id="PTHR34990">
    <property type="entry name" value="UDP-2,3-DIACYLGLUCOSAMINE HYDROLASE-RELATED"/>
    <property type="match status" value="1"/>
</dbReference>
<evidence type="ECO:0000256" key="4">
    <source>
        <dbReference type="ARBA" id="ARBA00022556"/>
    </source>
</evidence>
<dbReference type="InterPro" id="IPR010138">
    <property type="entry name" value="UDP-diacylglucosamine_Hdrlase"/>
</dbReference>
<dbReference type="PANTHER" id="PTHR34990:SF1">
    <property type="entry name" value="UDP-2,3-DIACYLGLUCOSAMINE HYDROLASE"/>
    <property type="match status" value="1"/>
</dbReference>
<feature type="binding site" evidence="10">
    <location>
        <position position="115"/>
    </location>
    <ligand>
        <name>Mn(2+)</name>
        <dbReference type="ChEBI" id="CHEBI:29035"/>
        <label>2</label>
    </ligand>
</feature>
<keyword evidence="5 10" id="KW-0479">Metal-binding</keyword>
<keyword evidence="9 10" id="KW-0464">Manganese</keyword>
<dbReference type="Gene3D" id="3.60.21.10">
    <property type="match status" value="1"/>
</dbReference>
<dbReference type="HAMAP" id="MF_00575">
    <property type="entry name" value="LpxH"/>
    <property type="match status" value="1"/>
</dbReference>
<dbReference type="EC" id="3.6.1.54" evidence="10"/>
<feature type="binding site" evidence="10">
    <location>
        <position position="123"/>
    </location>
    <ligand>
        <name>substrate</name>
    </ligand>
</feature>
<feature type="binding site" evidence="10">
    <location>
        <position position="42"/>
    </location>
    <ligand>
        <name>Mn(2+)</name>
        <dbReference type="ChEBI" id="CHEBI:29035"/>
        <label>2</label>
    </ligand>
</feature>
<feature type="binding site" evidence="10">
    <location>
        <position position="165"/>
    </location>
    <ligand>
        <name>substrate</name>
    </ligand>
</feature>
<evidence type="ECO:0000256" key="10">
    <source>
        <dbReference type="HAMAP-Rule" id="MF_00575"/>
    </source>
</evidence>
<dbReference type="AlphaFoldDB" id="A0A9X9I6I6"/>
<dbReference type="SUPFAM" id="SSF56300">
    <property type="entry name" value="Metallo-dependent phosphatases"/>
    <property type="match status" value="1"/>
</dbReference>
<gene>
    <name evidence="10 12" type="primary">lpxH</name>
    <name evidence="12" type="ORF">KCG53_06055</name>
</gene>
<feature type="binding site" evidence="10">
    <location>
        <position position="42"/>
    </location>
    <ligand>
        <name>Mn(2+)</name>
        <dbReference type="ChEBI" id="CHEBI:29035"/>
        <label>1</label>
    </ligand>
</feature>
<dbReference type="NCBIfam" id="TIGR01854">
    <property type="entry name" value="lipid_A_lpxH"/>
    <property type="match status" value="1"/>
</dbReference>
<accession>A0A9X9I6I6</accession>
<keyword evidence="8 10" id="KW-0472">Membrane</keyword>
<evidence type="ECO:0000256" key="7">
    <source>
        <dbReference type="ARBA" id="ARBA00023098"/>
    </source>
</evidence>
<evidence type="ECO:0000259" key="11">
    <source>
        <dbReference type="Pfam" id="PF00149"/>
    </source>
</evidence>
<dbReference type="GO" id="GO:0005737">
    <property type="term" value="C:cytoplasm"/>
    <property type="evidence" value="ECO:0007669"/>
    <property type="project" value="InterPro"/>
</dbReference>
<dbReference type="GO" id="GO:0030145">
    <property type="term" value="F:manganese ion binding"/>
    <property type="evidence" value="ECO:0007669"/>
    <property type="project" value="UniProtKB-UniRule"/>
</dbReference>
<keyword evidence="4 10" id="KW-0441">Lipid A biosynthesis</keyword>
<dbReference type="InterPro" id="IPR004843">
    <property type="entry name" value="Calcineurin-like_PHP"/>
</dbReference>
<feature type="binding site" evidence="10">
    <location>
        <position position="168"/>
    </location>
    <ligand>
        <name>substrate</name>
    </ligand>
</feature>
<feature type="binding site" evidence="10">
    <location>
        <begin position="80"/>
        <end position="81"/>
    </location>
    <ligand>
        <name>substrate</name>
    </ligand>
</feature>
<feature type="binding site" evidence="10">
    <location>
        <position position="196"/>
    </location>
    <ligand>
        <name>Mn(2+)</name>
        <dbReference type="ChEBI" id="CHEBI:29035"/>
        <label>2</label>
    </ligand>
</feature>
<evidence type="ECO:0000256" key="3">
    <source>
        <dbReference type="ARBA" id="ARBA00022519"/>
    </source>
</evidence>
<dbReference type="Pfam" id="PF00149">
    <property type="entry name" value="Metallophos"/>
    <property type="match status" value="1"/>
</dbReference>
<dbReference type="GO" id="GO:0008758">
    <property type="term" value="F:UDP-2,3-diacylglucosamine hydrolase activity"/>
    <property type="evidence" value="ECO:0007669"/>
    <property type="project" value="UniProtKB-UniRule"/>
</dbReference>
<feature type="binding site" evidence="10">
    <location>
        <position position="161"/>
    </location>
    <ligand>
        <name>substrate</name>
    </ligand>
</feature>
<dbReference type="CDD" id="cd07398">
    <property type="entry name" value="MPP_YbbF-LpxH"/>
    <property type="match status" value="1"/>
</dbReference>
<keyword evidence="7 10" id="KW-0443">Lipid metabolism</keyword>
<comment type="function">
    <text evidence="10">Hydrolyzes the pyrophosphate bond of UDP-2,3-diacylglucosamine to yield 2,3-diacylglucosamine 1-phosphate (lipid X) and UMP by catalyzing the attack of water at the alpha-P atom. Involved in the biosynthesis of lipid A, a phosphorylated glycolipid that anchors the lipopolysaccharide to the outer membrane of the cell.</text>
</comment>
<dbReference type="NCBIfam" id="NF003743">
    <property type="entry name" value="PRK05340.1"/>
    <property type="match status" value="1"/>
</dbReference>